<dbReference type="Proteomes" id="UP000251891">
    <property type="component" value="Unassembled WGS sequence"/>
</dbReference>
<dbReference type="Gene3D" id="1.25.10.10">
    <property type="entry name" value="Leucine-rich Repeat Variant"/>
    <property type="match status" value="3"/>
</dbReference>
<dbReference type="EMBL" id="QLYX01000013">
    <property type="protein sequence ID" value="RAY12460.1"/>
    <property type="molecule type" value="Genomic_DNA"/>
</dbReference>
<dbReference type="RefSeq" id="WP_111870517.1">
    <property type="nucleotide sequence ID" value="NZ_QLYX01000013.1"/>
</dbReference>
<evidence type="ECO:0000313" key="2">
    <source>
        <dbReference type="Proteomes" id="UP000251891"/>
    </source>
</evidence>
<keyword evidence="2" id="KW-1185">Reference proteome</keyword>
<organism evidence="1 2">
    <name type="scientific">Actinomadura craniellae</name>
    <dbReference type="NCBI Taxonomy" id="2231787"/>
    <lineage>
        <taxon>Bacteria</taxon>
        <taxon>Bacillati</taxon>
        <taxon>Actinomycetota</taxon>
        <taxon>Actinomycetes</taxon>
        <taxon>Streptosporangiales</taxon>
        <taxon>Thermomonosporaceae</taxon>
        <taxon>Actinomadura</taxon>
    </lineage>
</organism>
<dbReference type="InterPro" id="IPR004155">
    <property type="entry name" value="PBS_lyase_HEAT"/>
</dbReference>
<dbReference type="SUPFAM" id="SSF48371">
    <property type="entry name" value="ARM repeat"/>
    <property type="match status" value="1"/>
</dbReference>
<proteinExistence type="predicted"/>
<evidence type="ECO:0000313" key="1">
    <source>
        <dbReference type="EMBL" id="RAY12460.1"/>
    </source>
</evidence>
<dbReference type="InterPro" id="IPR016024">
    <property type="entry name" value="ARM-type_fold"/>
</dbReference>
<dbReference type="OrthoDB" id="3464935at2"/>
<dbReference type="PANTHER" id="PTHR12697">
    <property type="entry name" value="PBS LYASE HEAT-LIKE PROTEIN"/>
    <property type="match status" value="1"/>
</dbReference>
<dbReference type="SMART" id="SM00567">
    <property type="entry name" value="EZ_HEAT"/>
    <property type="match status" value="3"/>
</dbReference>
<dbReference type="GO" id="GO:0016491">
    <property type="term" value="F:oxidoreductase activity"/>
    <property type="evidence" value="ECO:0007669"/>
    <property type="project" value="TreeGrafter"/>
</dbReference>
<protein>
    <recommendedName>
        <fullName evidence="3">HEAT repeat domain-containing protein</fullName>
    </recommendedName>
</protein>
<dbReference type="InterPro" id="IPR011989">
    <property type="entry name" value="ARM-like"/>
</dbReference>
<evidence type="ECO:0008006" key="3">
    <source>
        <dbReference type="Google" id="ProtNLM"/>
    </source>
</evidence>
<name>A0A365H060_9ACTN</name>
<dbReference type="Pfam" id="PF13646">
    <property type="entry name" value="HEAT_2"/>
    <property type="match status" value="3"/>
</dbReference>
<accession>A0A365H060</accession>
<reference evidence="1 2" key="1">
    <citation type="submission" date="2018-06" db="EMBL/GenBank/DDBJ databases">
        <title>Actinomadura craniellae sp. nov. isolated from marine sponge Craniella sp.</title>
        <authorList>
            <person name="Li L."/>
            <person name="Xu Q.H."/>
            <person name="Lin H.W."/>
            <person name="Lu Y.H."/>
        </authorList>
    </citation>
    <scope>NUCLEOTIDE SEQUENCE [LARGE SCALE GENOMIC DNA]</scope>
    <source>
        <strain evidence="1 2">LHW63021</strain>
    </source>
</reference>
<sequence length="294" mass="30885">MTIAPPDSAHPAHPAHLDPADLEERLRHPDPAIRRSAVALVAATAPRAGGNALAWALADPDPGVRSLAADALAAAPDLYIGEDGIKALLLAAVQGRDSQVRRTAADLLDTLTEGTRELYTRGLEDGEPHQRMQAVRGLVALRAVALVGEAADDPSRDVRVAVADGLSRLALPAGLPALEQLLADRDPVVRLAALDATVELGLPESLTGRVVTAIAHPSWQVRKRAAAALAGASPEVAVQPLILALRDRIVDVRRTAVLSLEQWAADHPEVVTALTEALADPDPGVRTQVRWALA</sequence>
<gene>
    <name evidence="1" type="ORF">DPM19_25305</name>
</gene>
<comment type="caution">
    <text evidence="1">The sequence shown here is derived from an EMBL/GenBank/DDBJ whole genome shotgun (WGS) entry which is preliminary data.</text>
</comment>
<dbReference type="PANTHER" id="PTHR12697:SF5">
    <property type="entry name" value="DEOXYHYPUSINE HYDROXYLASE"/>
    <property type="match status" value="1"/>
</dbReference>
<dbReference type="AlphaFoldDB" id="A0A365H060"/>